<organism evidence="2 3">
    <name type="scientific">Willisornis vidua</name>
    <name type="common">Xingu scale-backed antbird</name>
    <dbReference type="NCBI Taxonomy" id="1566151"/>
    <lineage>
        <taxon>Eukaryota</taxon>
        <taxon>Metazoa</taxon>
        <taxon>Chordata</taxon>
        <taxon>Craniata</taxon>
        <taxon>Vertebrata</taxon>
        <taxon>Euteleostomi</taxon>
        <taxon>Archelosauria</taxon>
        <taxon>Archosauria</taxon>
        <taxon>Dinosauria</taxon>
        <taxon>Saurischia</taxon>
        <taxon>Theropoda</taxon>
        <taxon>Coelurosauria</taxon>
        <taxon>Aves</taxon>
        <taxon>Neognathae</taxon>
        <taxon>Neoaves</taxon>
        <taxon>Telluraves</taxon>
        <taxon>Australaves</taxon>
        <taxon>Passeriformes</taxon>
        <taxon>Thamnophilidae</taxon>
        <taxon>Willisornis</taxon>
    </lineage>
</organism>
<keyword evidence="3" id="KW-1185">Reference proteome</keyword>
<feature type="region of interest" description="Disordered" evidence="1">
    <location>
        <begin position="71"/>
        <end position="103"/>
    </location>
</feature>
<sequence length="126" mass="14217">MIKGMELLSYEDRLGELGLFRPEKPWEDLTATFQYLERAYEKEGVKIQKIILQSKENIHLLSSSKESRFLSLDAEDENAPTVTGKAKADGPAQRPNPGETPVMGYLSLMFEEVKHSRNTTTLSNGK</sequence>
<protein>
    <submittedName>
        <fullName evidence="2">Uncharacterized protein</fullName>
    </submittedName>
</protein>
<gene>
    <name evidence="2" type="ORF">WISP_23098</name>
</gene>
<evidence type="ECO:0000313" key="3">
    <source>
        <dbReference type="Proteomes" id="UP001145742"/>
    </source>
</evidence>
<evidence type="ECO:0000256" key="1">
    <source>
        <dbReference type="SAM" id="MobiDB-lite"/>
    </source>
</evidence>
<proteinExistence type="predicted"/>
<accession>A0ABQ9DML5</accession>
<evidence type="ECO:0000313" key="2">
    <source>
        <dbReference type="EMBL" id="KAJ7425531.1"/>
    </source>
</evidence>
<reference evidence="2" key="1">
    <citation type="submission" date="2019-10" db="EMBL/GenBank/DDBJ databases">
        <authorList>
            <person name="Soares A.E.R."/>
            <person name="Aleixo A."/>
            <person name="Schneider P."/>
            <person name="Miyaki C.Y."/>
            <person name="Schneider M.P."/>
            <person name="Mello C."/>
            <person name="Vasconcelos A.T.R."/>
        </authorList>
    </citation>
    <scope>NUCLEOTIDE SEQUENCE</scope>
    <source>
        <tissue evidence="2">Muscle</tissue>
    </source>
</reference>
<dbReference type="Proteomes" id="UP001145742">
    <property type="component" value="Unassembled WGS sequence"/>
</dbReference>
<comment type="caution">
    <text evidence="2">The sequence shown here is derived from an EMBL/GenBank/DDBJ whole genome shotgun (WGS) entry which is preliminary data.</text>
</comment>
<name>A0ABQ9DML5_9PASS</name>
<dbReference type="EMBL" id="WHWB01032491">
    <property type="protein sequence ID" value="KAJ7425531.1"/>
    <property type="molecule type" value="Genomic_DNA"/>
</dbReference>